<dbReference type="HAMAP" id="MF_01320_B">
    <property type="entry name" value="Ribosomal_uL2_B"/>
    <property type="match status" value="1"/>
</dbReference>
<organism evidence="9 10">
    <name type="scientific">Candidatus Yanofskybacteria bacterium CG10_big_fil_rev_8_21_14_0_10_36_16</name>
    <dbReference type="NCBI Taxonomy" id="1975096"/>
    <lineage>
        <taxon>Bacteria</taxon>
        <taxon>Candidatus Yanofskyibacteriota</taxon>
    </lineage>
</organism>
<dbReference type="SMART" id="SM01383">
    <property type="entry name" value="Ribosomal_L2"/>
    <property type="match status" value="1"/>
</dbReference>
<dbReference type="InterPro" id="IPR005880">
    <property type="entry name" value="Ribosomal_uL2_bac/org-type"/>
</dbReference>
<dbReference type="SUPFAM" id="SSF50104">
    <property type="entry name" value="Translation proteins SH3-like domain"/>
    <property type="match status" value="1"/>
</dbReference>
<dbReference type="EMBL" id="PCXQ01000003">
    <property type="protein sequence ID" value="PJE51358.1"/>
    <property type="molecule type" value="Genomic_DNA"/>
</dbReference>
<keyword evidence="2 5" id="KW-0689">Ribosomal protein</keyword>
<dbReference type="AlphaFoldDB" id="A0A2J0Q8J9"/>
<evidence type="ECO:0000313" key="9">
    <source>
        <dbReference type="EMBL" id="PJE51358.1"/>
    </source>
</evidence>
<dbReference type="InterPro" id="IPR014722">
    <property type="entry name" value="Rib_uL2_dom2"/>
</dbReference>
<evidence type="ECO:0000256" key="3">
    <source>
        <dbReference type="ARBA" id="ARBA00023274"/>
    </source>
</evidence>
<dbReference type="SMART" id="SM01382">
    <property type="entry name" value="Ribosomal_L2_C"/>
    <property type="match status" value="1"/>
</dbReference>
<dbReference type="FunFam" id="4.10.950.10:FF:000001">
    <property type="entry name" value="50S ribosomal protein L2"/>
    <property type="match status" value="1"/>
</dbReference>
<evidence type="ECO:0000256" key="6">
    <source>
        <dbReference type="SAM" id="MobiDB-lite"/>
    </source>
</evidence>
<dbReference type="InterPro" id="IPR002171">
    <property type="entry name" value="Ribosomal_uL2"/>
</dbReference>
<dbReference type="Proteomes" id="UP000228496">
    <property type="component" value="Unassembled WGS sequence"/>
</dbReference>
<dbReference type="Pfam" id="PF00181">
    <property type="entry name" value="Ribosomal_L2_N"/>
    <property type="match status" value="1"/>
</dbReference>
<sequence length="280" mass="31083">MMVKKYKPYTPSRRHMTGYDFSGLTKVKPLKNATAGFQRSNGRNNQGRITTRHKGGGVKRLYRDVDFAQKKFDIPAKVFSIEYDPNRSARIARLHYQDGEKRYMLAPDKLKVGDQVVTGEKAPLKPGNRMKLKNILQGTVIHNIEMNPGKGGQIAKSAGSGATVLAKEGKYVQVLMPSSEVRKFNGDVMASVGRLSNIEHGAIVIGKAGRARHMGKRPAVRGSAMNPVDHPHGGGEGRQGIGLKYPKTPWGKHALGVKTRNKKKRSNQVIIRRRKKKTRK</sequence>
<evidence type="ECO:0000256" key="5">
    <source>
        <dbReference type="HAMAP-Rule" id="MF_01320"/>
    </source>
</evidence>
<dbReference type="PIRSF" id="PIRSF002158">
    <property type="entry name" value="Ribosomal_L2"/>
    <property type="match status" value="1"/>
</dbReference>
<keyword evidence="5" id="KW-0694">RNA-binding</keyword>
<keyword evidence="5" id="KW-0699">rRNA-binding</keyword>
<dbReference type="InterPro" id="IPR012340">
    <property type="entry name" value="NA-bd_OB-fold"/>
</dbReference>
<feature type="domain" description="Large ribosomal subunit protein uL2 RNA-binding" evidence="8">
    <location>
        <begin position="42"/>
        <end position="118"/>
    </location>
</feature>
<dbReference type="PROSITE" id="PS00467">
    <property type="entry name" value="RIBOSOMAL_L2"/>
    <property type="match status" value="1"/>
</dbReference>
<comment type="function">
    <text evidence="5">One of the primary rRNA binding proteins. Required for association of the 30S and 50S subunits to form the 70S ribosome, for tRNA binding and peptide bond formation. It has been suggested to have peptidyltransferase activity; this is somewhat controversial. Makes several contacts with the 16S rRNA in the 70S ribosome.</text>
</comment>
<dbReference type="InterPro" id="IPR022671">
    <property type="entry name" value="Ribosomal_uL2_CS"/>
</dbReference>
<reference evidence="9 10" key="1">
    <citation type="submission" date="2017-09" db="EMBL/GenBank/DDBJ databases">
        <title>Depth-based differentiation of microbial function through sediment-hosted aquifers and enrichment of novel symbionts in the deep terrestrial subsurface.</title>
        <authorList>
            <person name="Probst A.J."/>
            <person name="Ladd B."/>
            <person name="Jarett J.K."/>
            <person name="Geller-Mcgrath D.E."/>
            <person name="Sieber C.M."/>
            <person name="Emerson J.B."/>
            <person name="Anantharaman K."/>
            <person name="Thomas B.C."/>
            <person name="Malmstrom R."/>
            <person name="Stieglmeier M."/>
            <person name="Klingl A."/>
            <person name="Woyke T."/>
            <person name="Ryan C.M."/>
            <person name="Banfield J.F."/>
        </authorList>
    </citation>
    <scope>NUCLEOTIDE SEQUENCE [LARGE SCALE GENOMIC DNA]</scope>
    <source>
        <strain evidence="9">CG10_big_fil_rev_8_21_14_0_10_36_16</strain>
    </source>
</reference>
<dbReference type="NCBIfam" id="TIGR01171">
    <property type="entry name" value="rplB_bact"/>
    <property type="match status" value="1"/>
</dbReference>
<dbReference type="Gene3D" id="4.10.950.10">
    <property type="entry name" value="Ribosomal protein L2, domain 3"/>
    <property type="match status" value="1"/>
</dbReference>
<dbReference type="GO" id="GO:0002181">
    <property type="term" value="P:cytoplasmic translation"/>
    <property type="evidence" value="ECO:0007669"/>
    <property type="project" value="TreeGrafter"/>
</dbReference>
<comment type="caution">
    <text evidence="9">The sequence shown here is derived from an EMBL/GenBank/DDBJ whole genome shotgun (WGS) entry which is preliminary data.</text>
</comment>
<proteinExistence type="inferred from homology"/>
<dbReference type="GO" id="GO:0019843">
    <property type="term" value="F:rRNA binding"/>
    <property type="evidence" value="ECO:0007669"/>
    <property type="project" value="UniProtKB-UniRule"/>
</dbReference>
<dbReference type="GO" id="GO:0016740">
    <property type="term" value="F:transferase activity"/>
    <property type="evidence" value="ECO:0007669"/>
    <property type="project" value="InterPro"/>
</dbReference>
<dbReference type="InterPro" id="IPR014726">
    <property type="entry name" value="Ribosomal_uL2_dom3"/>
</dbReference>
<dbReference type="InterPro" id="IPR022666">
    <property type="entry name" value="Ribosomal_uL2_RNA-bd_dom"/>
</dbReference>
<dbReference type="GO" id="GO:0003735">
    <property type="term" value="F:structural constituent of ribosome"/>
    <property type="evidence" value="ECO:0007669"/>
    <property type="project" value="InterPro"/>
</dbReference>
<feature type="domain" description="Large ribosomal subunit protein uL2 C-terminal" evidence="7">
    <location>
        <begin position="124"/>
        <end position="253"/>
    </location>
</feature>
<evidence type="ECO:0000259" key="8">
    <source>
        <dbReference type="SMART" id="SM01383"/>
    </source>
</evidence>
<name>A0A2J0Q8J9_9BACT</name>
<comment type="similarity">
    <text evidence="1 5">Belongs to the universal ribosomal protein uL2 family.</text>
</comment>
<feature type="region of interest" description="Disordered" evidence="6">
    <location>
        <begin position="219"/>
        <end position="280"/>
    </location>
</feature>
<dbReference type="PANTHER" id="PTHR13691">
    <property type="entry name" value="RIBOSOMAL PROTEIN L2"/>
    <property type="match status" value="1"/>
</dbReference>
<evidence type="ECO:0000313" key="10">
    <source>
        <dbReference type="Proteomes" id="UP000228496"/>
    </source>
</evidence>
<dbReference type="InterPro" id="IPR008991">
    <property type="entry name" value="Translation_prot_SH3-like_sf"/>
</dbReference>
<evidence type="ECO:0000256" key="2">
    <source>
        <dbReference type="ARBA" id="ARBA00022980"/>
    </source>
</evidence>
<evidence type="ECO:0000256" key="1">
    <source>
        <dbReference type="ARBA" id="ARBA00005636"/>
    </source>
</evidence>
<dbReference type="FunFam" id="2.40.50.140:FF:000003">
    <property type="entry name" value="50S ribosomal protein L2"/>
    <property type="match status" value="1"/>
</dbReference>
<dbReference type="PANTHER" id="PTHR13691:SF5">
    <property type="entry name" value="LARGE RIBOSOMAL SUBUNIT PROTEIN UL2M"/>
    <property type="match status" value="1"/>
</dbReference>
<dbReference type="Gene3D" id="2.30.30.30">
    <property type="match status" value="1"/>
</dbReference>
<dbReference type="GO" id="GO:0015934">
    <property type="term" value="C:large ribosomal subunit"/>
    <property type="evidence" value="ECO:0007669"/>
    <property type="project" value="InterPro"/>
</dbReference>
<keyword evidence="3 5" id="KW-0687">Ribonucleoprotein</keyword>
<dbReference type="Pfam" id="PF03947">
    <property type="entry name" value="Ribosomal_L2_C"/>
    <property type="match status" value="1"/>
</dbReference>
<dbReference type="InterPro" id="IPR022669">
    <property type="entry name" value="Ribosomal_uL2_C"/>
</dbReference>
<dbReference type="SUPFAM" id="SSF50249">
    <property type="entry name" value="Nucleic acid-binding proteins"/>
    <property type="match status" value="1"/>
</dbReference>
<dbReference type="FunFam" id="2.30.30.30:FF:000001">
    <property type="entry name" value="50S ribosomal protein L2"/>
    <property type="match status" value="1"/>
</dbReference>
<accession>A0A2J0Q8J9</accession>
<gene>
    <name evidence="5" type="primary">rplB</name>
    <name evidence="9" type="ORF">COV29_01225</name>
</gene>
<evidence type="ECO:0000256" key="4">
    <source>
        <dbReference type="ARBA" id="ARBA00035242"/>
    </source>
</evidence>
<dbReference type="Gene3D" id="2.40.50.140">
    <property type="entry name" value="Nucleic acid-binding proteins"/>
    <property type="match status" value="1"/>
</dbReference>
<feature type="compositionally biased region" description="Basic residues" evidence="6">
    <location>
        <begin position="259"/>
        <end position="280"/>
    </location>
</feature>
<evidence type="ECO:0000259" key="7">
    <source>
        <dbReference type="SMART" id="SM01382"/>
    </source>
</evidence>
<protein>
    <recommendedName>
        <fullName evidence="4 5">Large ribosomal subunit protein uL2</fullName>
    </recommendedName>
</protein>
<comment type="subunit">
    <text evidence="5">Part of the 50S ribosomal subunit. Forms a bridge to the 30S subunit in the 70S ribosome.</text>
</comment>